<name>A0A7R8ZQT4_9CRUS</name>
<dbReference type="AlphaFoldDB" id="A0A7R8ZQT4"/>
<protein>
    <submittedName>
        <fullName evidence="1">Uncharacterized protein</fullName>
    </submittedName>
</protein>
<gene>
    <name evidence="1" type="ORF">CTOB1V02_LOCUS6067</name>
</gene>
<evidence type="ECO:0000313" key="1">
    <source>
        <dbReference type="EMBL" id="CAD7228178.1"/>
    </source>
</evidence>
<dbReference type="OrthoDB" id="6134775at2759"/>
<accession>A0A7R8ZQT4</accession>
<reference evidence="1" key="1">
    <citation type="submission" date="2020-11" db="EMBL/GenBank/DDBJ databases">
        <authorList>
            <person name="Tran Van P."/>
        </authorList>
    </citation>
    <scope>NUCLEOTIDE SEQUENCE</scope>
</reference>
<sequence length="235" mass="26211">MTFSQTFLVLTALVHYWSGVHSFEVPHQCDSAPILNLIDGDLNLERTPNSPGNVTLVTLLSANSRVGRRQAKECGQLSFFIPYPLSKFSRPFVSVALNETYVKFPCDICPLLNPIDLGNDTSSASDEQDVDVDAVFEEDVGDVPVEREPGLATADPDSVETENAEITEDDVGVQPKQALSEEERRREMTLSTLLRYWEVKRFQSYVQQKDGGSVTGSPPEMPGNYVDRRWAIVRI</sequence>
<organism evidence="1">
    <name type="scientific">Cyprideis torosa</name>
    <dbReference type="NCBI Taxonomy" id="163714"/>
    <lineage>
        <taxon>Eukaryota</taxon>
        <taxon>Metazoa</taxon>
        <taxon>Ecdysozoa</taxon>
        <taxon>Arthropoda</taxon>
        <taxon>Crustacea</taxon>
        <taxon>Oligostraca</taxon>
        <taxon>Ostracoda</taxon>
        <taxon>Podocopa</taxon>
        <taxon>Podocopida</taxon>
        <taxon>Cytherocopina</taxon>
        <taxon>Cytheroidea</taxon>
        <taxon>Cytherideidae</taxon>
        <taxon>Cyprideis</taxon>
    </lineage>
</organism>
<dbReference type="EMBL" id="OB661416">
    <property type="protein sequence ID" value="CAD7228178.1"/>
    <property type="molecule type" value="Genomic_DNA"/>
</dbReference>
<proteinExistence type="predicted"/>